<accession>A0ABS6JJE6</accession>
<dbReference type="RefSeq" id="WP_217067809.1">
    <property type="nucleotide sequence ID" value="NZ_JAHQCS010000147.1"/>
</dbReference>
<reference evidence="1 2" key="1">
    <citation type="submission" date="2021-06" db="EMBL/GenBank/DDBJ databases">
        <title>Bacillus sp. RD4P76, an endophyte from a halophyte.</title>
        <authorList>
            <person name="Sun J.-Q."/>
        </authorList>
    </citation>
    <scope>NUCLEOTIDE SEQUENCE [LARGE SCALE GENOMIC DNA]</scope>
    <source>
        <strain evidence="1 2">CGMCC 1.15917</strain>
    </source>
</reference>
<name>A0ABS6JJE6_9BACI</name>
<gene>
    <name evidence="1" type="ORF">KS419_18165</name>
</gene>
<keyword evidence="2" id="KW-1185">Reference proteome</keyword>
<proteinExistence type="predicted"/>
<dbReference type="EMBL" id="JAHQCS010000147">
    <property type="protein sequence ID" value="MBU9713658.1"/>
    <property type="molecule type" value="Genomic_DNA"/>
</dbReference>
<evidence type="ECO:0000313" key="2">
    <source>
        <dbReference type="Proteomes" id="UP000784880"/>
    </source>
</evidence>
<dbReference type="Proteomes" id="UP000784880">
    <property type="component" value="Unassembled WGS sequence"/>
</dbReference>
<organism evidence="1 2">
    <name type="scientific">Evansella tamaricis</name>
    <dbReference type="NCBI Taxonomy" id="2069301"/>
    <lineage>
        <taxon>Bacteria</taxon>
        <taxon>Bacillati</taxon>
        <taxon>Bacillota</taxon>
        <taxon>Bacilli</taxon>
        <taxon>Bacillales</taxon>
        <taxon>Bacillaceae</taxon>
        <taxon>Evansella</taxon>
    </lineage>
</organism>
<comment type="caution">
    <text evidence="1">The sequence shown here is derived from an EMBL/GenBank/DDBJ whole genome shotgun (WGS) entry which is preliminary data.</text>
</comment>
<evidence type="ECO:0000313" key="1">
    <source>
        <dbReference type="EMBL" id="MBU9713658.1"/>
    </source>
</evidence>
<protein>
    <submittedName>
        <fullName evidence="1">Uncharacterized protein</fullName>
    </submittedName>
</protein>
<sequence length="96" mass="11451">MRLSDFIYLLNSTNRQLNNFIVFRANTSHDQASFYFRNIPALNKLLTDLQRETNLPRKELEAIFLQELPSCMRQTYEISDQLLSAKMKEFYINQLN</sequence>